<feature type="compositionally biased region" description="Gly residues" evidence="8">
    <location>
        <begin position="356"/>
        <end position="366"/>
    </location>
</feature>
<dbReference type="InterPro" id="IPR001356">
    <property type="entry name" value="HD"/>
</dbReference>
<keyword evidence="3 6" id="KW-0238">DNA-binding</keyword>
<dbReference type="PANTHER" id="PTHR24329:SF516">
    <property type="entry name" value="HOMEOBOX PROTEIN GOOSECOID"/>
    <property type="match status" value="1"/>
</dbReference>
<keyword evidence="5 6" id="KW-0539">Nucleus</keyword>
<comment type="caution">
    <text evidence="10">The sequence shown here is derived from an EMBL/GenBank/DDBJ whole genome shotgun (WGS) entry which is preliminary data.</text>
</comment>
<dbReference type="InterPro" id="IPR009057">
    <property type="entry name" value="Homeodomain-like_sf"/>
</dbReference>
<dbReference type="GO" id="GO:0000981">
    <property type="term" value="F:DNA-binding transcription factor activity, RNA polymerase II-specific"/>
    <property type="evidence" value="ECO:0007669"/>
    <property type="project" value="InterPro"/>
</dbReference>
<dbReference type="InterPro" id="IPR017970">
    <property type="entry name" value="Homeobox_CS"/>
</dbReference>
<feature type="compositionally biased region" description="Low complexity" evidence="8">
    <location>
        <begin position="331"/>
        <end position="342"/>
    </location>
</feature>
<comment type="similarity">
    <text evidence="2">Belongs to the paired homeobox family. Bicoid subfamily.</text>
</comment>
<dbReference type="AlphaFoldDB" id="A0AAW0XR32"/>
<dbReference type="PROSITE" id="PS00027">
    <property type="entry name" value="HOMEOBOX_1"/>
    <property type="match status" value="1"/>
</dbReference>
<feature type="region of interest" description="Disordered" evidence="8">
    <location>
        <begin position="15"/>
        <end position="35"/>
    </location>
</feature>
<reference evidence="10 11" key="1">
    <citation type="journal article" date="2024" name="BMC Genomics">
        <title>Genome assembly of redclaw crayfish (Cherax quadricarinatus) provides insights into its immune adaptation and hypoxia tolerance.</title>
        <authorList>
            <person name="Liu Z."/>
            <person name="Zheng J."/>
            <person name="Li H."/>
            <person name="Fang K."/>
            <person name="Wang S."/>
            <person name="He J."/>
            <person name="Zhou D."/>
            <person name="Weng S."/>
            <person name="Chi M."/>
            <person name="Gu Z."/>
            <person name="He J."/>
            <person name="Li F."/>
            <person name="Wang M."/>
        </authorList>
    </citation>
    <scope>NUCLEOTIDE SEQUENCE [LARGE SCALE GENOMIC DNA]</scope>
    <source>
        <strain evidence="10">ZL_2023a</strain>
    </source>
</reference>
<dbReference type="Proteomes" id="UP001445076">
    <property type="component" value="Unassembled WGS sequence"/>
</dbReference>
<evidence type="ECO:0000256" key="5">
    <source>
        <dbReference type="ARBA" id="ARBA00023242"/>
    </source>
</evidence>
<evidence type="ECO:0000256" key="2">
    <source>
        <dbReference type="ARBA" id="ARBA00006503"/>
    </source>
</evidence>
<accession>A0AAW0XR32</accession>
<dbReference type="PANTHER" id="PTHR24329">
    <property type="entry name" value="HOMEOBOX PROTEIN ARISTALESS"/>
    <property type="match status" value="1"/>
</dbReference>
<name>A0AAW0XR32_CHEQU</name>
<evidence type="ECO:0000256" key="8">
    <source>
        <dbReference type="SAM" id="MobiDB-lite"/>
    </source>
</evidence>
<protein>
    <recommendedName>
        <fullName evidence="9">Homeobox domain-containing protein</fullName>
    </recommendedName>
</protein>
<feature type="domain" description="Homeobox" evidence="9">
    <location>
        <begin position="233"/>
        <end position="293"/>
    </location>
</feature>
<dbReference type="FunFam" id="1.10.10.60:FF:000223">
    <property type="entry name" value="Goosecoid homeobox 2"/>
    <property type="match status" value="1"/>
</dbReference>
<evidence type="ECO:0000256" key="7">
    <source>
        <dbReference type="RuleBase" id="RU000682"/>
    </source>
</evidence>
<evidence type="ECO:0000256" key="1">
    <source>
        <dbReference type="ARBA" id="ARBA00004123"/>
    </source>
</evidence>
<feature type="compositionally biased region" description="Basic and acidic residues" evidence="8">
    <location>
        <begin position="294"/>
        <end position="323"/>
    </location>
</feature>
<feature type="DNA-binding region" description="Homeobox" evidence="6">
    <location>
        <begin position="235"/>
        <end position="294"/>
    </location>
</feature>
<gene>
    <name evidence="10" type="ORF">OTU49_002105</name>
</gene>
<evidence type="ECO:0000256" key="3">
    <source>
        <dbReference type="ARBA" id="ARBA00023125"/>
    </source>
</evidence>
<evidence type="ECO:0000259" key="9">
    <source>
        <dbReference type="PROSITE" id="PS50071"/>
    </source>
</evidence>
<feature type="region of interest" description="Disordered" evidence="8">
    <location>
        <begin position="292"/>
        <end position="368"/>
    </location>
</feature>
<keyword evidence="11" id="KW-1185">Reference proteome</keyword>
<dbReference type="SUPFAM" id="SSF46689">
    <property type="entry name" value="Homeodomain-like"/>
    <property type="match status" value="1"/>
</dbReference>
<dbReference type="PROSITE" id="PS50071">
    <property type="entry name" value="HOMEOBOX_2"/>
    <property type="match status" value="1"/>
</dbReference>
<dbReference type="SMART" id="SM00389">
    <property type="entry name" value="HOX"/>
    <property type="match status" value="1"/>
</dbReference>
<feature type="compositionally biased region" description="Low complexity" evidence="8">
    <location>
        <begin position="20"/>
        <end position="34"/>
    </location>
</feature>
<evidence type="ECO:0000256" key="4">
    <source>
        <dbReference type="ARBA" id="ARBA00023155"/>
    </source>
</evidence>
<dbReference type="Pfam" id="PF00046">
    <property type="entry name" value="Homeodomain"/>
    <property type="match status" value="1"/>
</dbReference>
<proteinExistence type="inferred from homology"/>
<evidence type="ECO:0000256" key="6">
    <source>
        <dbReference type="PROSITE-ProRule" id="PRU00108"/>
    </source>
</evidence>
<organism evidence="10 11">
    <name type="scientific">Cherax quadricarinatus</name>
    <name type="common">Australian red claw crayfish</name>
    <dbReference type="NCBI Taxonomy" id="27406"/>
    <lineage>
        <taxon>Eukaryota</taxon>
        <taxon>Metazoa</taxon>
        <taxon>Ecdysozoa</taxon>
        <taxon>Arthropoda</taxon>
        <taxon>Crustacea</taxon>
        <taxon>Multicrustacea</taxon>
        <taxon>Malacostraca</taxon>
        <taxon>Eumalacostraca</taxon>
        <taxon>Eucarida</taxon>
        <taxon>Decapoda</taxon>
        <taxon>Pleocyemata</taxon>
        <taxon>Astacidea</taxon>
        <taxon>Parastacoidea</taxon>
        <taxon>Parastacidae</taxon>
        <taxon>Cherax</taxon>
    </lineage>
</organism>
<dbReference type="EMBL" id="JARKIK010000029">
    <property type="protein sequence ID" value="KAK8742090.1"/>
    <property type="molecule type" value="Genomic_DNA"/>
</dbReference>
<dbReference type="Gene3D" id="1.10.10.60">
    <property type="entry name" value="Homeodomain-like"/>
    <property type="match status" value="1"/>
</dbReference>
<keyword evidence="4 6" id="KW-0371">Homeobox</keyword>
<dbReference type="GO" id="GO:0000977">
    <property type="term" value="F:RNA polymerase II transcription regulatory region sequence-specific DNA binding"/>
    <property type="evidence" value="ECO:0007669"/>
    <property type="project" value="TreeGrafter"/>
</dbReference>
<dbReference type="CDD" id="cd00086">
    <property type="entry name" value="homeodomain"/>
    <property type="match status" value="1"/>
</dbReference>
<comment type="subcellular location">
    <subcellularLocation>
        <location evidence="1 6 7">Nucleus</location>
    </subcellularLocation>
</comment>
<sequence>MWCVQLNKVASGGGKMVETGGVRSSGSSPVSSALPPLPPPGLPLAGTAVSVAEHLGPSSLPCLAPLPHYPYPAYLHHLSQYMGTADPLKQYLASSDPLKHYLTSEHLKYLLPEHMRLYLGHDPLKSYASVDPLKVPLHMSDPLKNYASASEQLRCLASGEATDGGVLQPASRAPSSVFTIESLLAPRTSGAAPRLPHTHFPTLPRSHYDLLGPSQYPGLYSASLFGGSGAGGKRKRRHRTIFTEEQLEELERTFAKTHYPDVLLREQLALKVDLKEERVEVWFKNRRAKWRKQKREEQERLRRLRDDTSSSHDPSHDDTRDPDLSSDDDVTAAAAADNLSSSEGQTTPGKSSAVASGGGDSGGGGDTAAAGVPTLTFFSPAKMAAAEADAQRADGDLSSPHRLTHACHQDPTAAATHALSGTLDATPSLAHHAFLMAAEDLHAAKRRRISTECSEIELT</sequence>
<dbReference type="GO" id="GO:0005634">
    <property type="term" value="C:nucleus"/>
    <property type="evidence" value="ECO:0007669"/>
    <property type="project" value="UniProtKB-SubCell"/>
</dbReference>
<evidence type="ECO:0000313" key="10">
    <source>
        <dbReference type="EMBL" id="KAK8742090.1"/>
    </source>
</evidence>
<evidence type="ECO:0000313" key="11">
    <source>
        <dbReference type="Proteomes" id="UP001445076"/>
    </source>
</evidence>
<dbReference type="InterPro" id="IPR050649">
    <property type="entry name" value="Paired_Homeobox_TFs"/>
</dbReference>